<keyword evidence="1" id="KW-0167">Capsid protein</keyword>
<name>A0A8S5P5Z8_9CAUD</name>
<dbReference type="InterPro" id="IPR005564">
    <property type="entry name" value="Major_capsid_GpE"/>
</dbReference>
<dbReference type="GO" id="GO:0019028">
    <property type="term" value="C:viral capsid"/>
    <property type="evidence" value="ECO:0007669"/>
    <property type="project" value="UniProtKB-KW"/>
</dbReference>
<evidence type="ECO:0000256" key="2">
    <source>
        <dbReference type="ARBA" id="ARBA00023200"/>
    </source>
</evidence>
<evidence type="ECO:0000313" key="3">
    <source>
        <dbReference type="EMBL" id="DAE01612.1"/>
    </source>
</evidence>
<proteinExistence type="predicted"/>
<sequence length="345" mass="38818">MPFNILESITQEERLNFSQNFSVKRPGILDTIFPDVKTQYLKAEYYRLMAGQRLPEVAFVHALDTEAEIGSRPGFEKVLTEKLFIKRKINQSERLQQAIENGVPDDENLKKFVFDDAANLFEGVVARANVMKGQFLSTGVVKIKENNVDMGIDYGVPSDAKVEMTDWSKPDADIMGDIQKMVAIAEDNGFVVNKALTSLKMINYMRNNTAMQTAVLGAANKRLLTKQELANLLMQEYGITIDRCDEKFRFRKADGSLKTGRYFKEDVFTLYEAEPNGSFGTGLWGVTREELEYRQFIQEENRSFVTLSMWATPDPVAVWTKASGMFVPVVPKANGGIVIGTKAGE</sequence>
<keyword evidence="1" id="KW-0946">Virion</keyword>
<dbReference type="Gene3D" id="3.30.1930.10">
    <property type="entry name" value="capsid protein of prophage domain"/>
    <property type="match status" value="1"/>
</dbReference>
<accession>A0A8S5P5Z8</accession>
<keyword evidence="2" id="KW-1035">Host cytoplasm</keyword>
<organism evidence="3">
    <name type="scientific">Siphoviridae sp. ctkyp1</name>
    <dbReference type="NCBI Taxonomy" id="2825646"/>
    <lineage>
        <taxon>Viruses</taxon>
        <taxon>Duplodnaviria</taxon>
        <taxon>Heunggongvirae</taxon>
        <taxon>Uroviricota</taxon>
        <taxon>Caudoviricetes</taxon>
    </lineage>
</organism>
<dbReference type="EMBL" id="BK015328">
    <property type="protein sequence ID" value="DAE01612.1"/>
    <property type="molecule type" value="Genomic_DNA"/>
</dbReference>
<dbReference type="Gene3D" id="3.15.30.10">
    <property type="entry name" value="putative capsid protein of prophage domain like"/>
    <property type="match status" value="1"/>
</dbReference>
<dbReference type="Pfam" id="PF03864">
    <property type="entry name" value="Phage_cap_E"/>
    <property type="match status" value="1"/>
</dbReference>
<protein>
    <submittedName>
        <fullName evidence="3">Major capsid protein</fullName>
    </submittedName>
</protein>
<evidence type="ECO:0000256" key="1">
    <source>
        <dbReference type="ARBA" id="ARBA00022561"/>
    </source>
</evidence>
<reference evidence="3" key="1">
    <citation type="journal article" date="2021" name="Proc. Natl. Acad. Sci. U.S.A.">
        <title>A Catalog of Tens of Thousands of Viruses from Human Metagenomes Reveals Hidden Associations with Chronic Diseases.</title>
        <authorList>
            <person name="Tisza M.J."/>
            <person name="Buck C.B."/>
        </authorList>
    </citation>
    <scope>NUCLEOTIDE SEQUENCE</scope>
    <source>
        <strain evidence="3">Ctkyp1</strain>
    </source>
</reference>